<evidence type="ECO:0000256" key="1">
    <source>
        <dbReference type="SAM" id="MobiDB-lite"/>
    </source>
</evidence>
<dbReference type="AlphaFoldDB" id="A0A6J4L9D2"/>
<name>A0A6J4L9D2_9ACTN</name>
<feature type="region of interest" description="Disordered" evidence="1">
    <location>
        <begin position="1"/>
        <end position="71"/>
    </location>
</feature>
<feature type="non-terminal residue" evidence="2">
    <location>
        <position position="71"/>
    </location>
</feature>
<reference evidence="2" key="1">
    <citation type="submission" date="2020-02" db="EMBL/GenBank/DDBJ databases">
        <authorList>
            <person name="Meier V. D."/>
        </authorList>
    </citation>
    <scope>NUCLEOTIDE SEQUENCE</scope>
    <source>
        <strain evidence="2">AVDCRST_MAG16</strain>
    </source>
</reference>
<feature type="non-terminal residue" evidence="2">
    <location>
        <position position="1"/>
    </location>
</feature>
<protein>
    <submittedName>
        <fullName evidence="2">Uncharacterized protein</fullName>
    </submittedName>
</protein>
<sequence>GLDLALRGPERRDGGAAGHRTHVGGVPQPGRRRELDRRALAGAARRRRRAGHPARGRPGGLRPDGPELAGL</sequence>
<proteinExistence type="predicted"/>
<accession>A0A6J4L9D2</accession>
<organism evidence="2">
    <name type="scientific">uncultured Frankineae bacterium</name>
    <dbReference type="NCBI Taxonomy" id="437475"/>
    <lineage>
        <taxon>Bacteria</taxon>
        <taxon>Bacillati</taxon>
        <taxon>Actinomycetota</taxon>
        <taxon>Actinomycetes</taxon>
        <taxon>Frankiales</taxon>
        <taxon>environmental samples</taxon>
    </lineage>
</organism>
<dbReference type="EMBL" id="CADCUE010000085">
    <property type="protein sequence ID" value="CAA9326106.1"/>
    <property type="molecule type" value="Genomic_DNA"/>
</dbReference>
<evidence type="ECO:0000313" key="2">
    <source>
        <dbReference type="EMBL" id="CAA9326106.1"/>
    </source>
</evidence>
<feature type="compositionally biased region" description="Low complexity" evidence="1">
    <location>
        <begin position="60"/>
        <end position="71"/>
    </location>
</feature>
<feature type="compositionally biased region" description="Basic residues" evidence="1">
    <location>
        <begin position="44"/>
        <end position="55"/>
    </location>
</feature>
<gene>
    <name evidence="2" type="ORF">AVDCRST_MAG16-1053</name>
</gene>